<dbReference type="NCBIfam" id="TIGR01733">
    <property type="entry name" value="AA-adenyl-dom"/>
    <property type="match status" value="2"/>
</dbReference>
<dbReference type="Pfam" id="PF13193">
    <property type="entry name" value="AMP-binding_C"/>
    <property type="match status" value="1"/>
</dbReference>
<sequence length="5251" mass="587872">MGPAFNAISEDPASCKPLQGKGVALGEYEHHLVDFGLAELPTGWFWPVMWALTLNRCGAKRDGLLPSMGHLIQHNGDWTVQPLTVTMDPQATVTSVVNDVVFQGNPALGGEMSMNTDTLVGVVANGEVAEEDLLSEVAQCMAQRDLVLALAVVVNKKLTQHQAHFVYRPDQIQSDTVVQLADQFLRVMDYVNQNDFSVPLANVLEFIGKPTVTLPLYRRQPLKDCNAVKHEALVKSHSEPVVASSEQTRIWLDSQKNYHRFYHLVVIRPQEAVDSARVQSAIDGLTKQFPILVSGFVDQMYQVSRYEAIDSSNRVVQIVIDEALLNESDKLRPLLHDAHRLDDADHPLFSVVELVSSGSDRIEWLSVYCHYALGDQSKFHCWLEQFQNLISNPSALALPVLEENGSGDGLDPFEFWKTHFSDDALYLDLDGKPSQPLNHTCHVSRYEPALPSFLMSHLPPFMESMSMNHLELLQGFMALFLIRLAQQSSIALFGQADHNSTVPWVAQATDEISAKDALHSLVEQYRQSTQYDWSQFSFPADSRKPSIRVTTLSMLPGYAHDFSQPYAETSLSLTWLYSDANSALKLVVDYDKGVYQMATVERLVKNFLFFTSQCCVDITQDWRDVEVVHPDEQGVLLNEFAINKHDYDPYNPMAEGVLDLFIGNVRQCPESVAVECGDHRETYRSLYEKVQALVTHFRSISIQRQERIAVVVESNAFTIVTLLALWTLGAVYVPIDSQLPQERQQYMIETAGCTRVLSTTFTKPDWIEAMAIQEVLDSITSKKVNVILPDGIIKHLPDEIAYIVFTSGTTGQPKGIIIHYGAFNNLIVTHPLYAKESPRESRWLLELGVAFDAYLYGMFLSLCYGWTVVLASHEIIMDVLSTTHGIYSTPSFIAAFDPENYPRLKWILTGGEVLPQTLADKWSPHCRWYNAYGPAETTAVTTIKEIKPDDPVTIGRPLPNYECYVLDRRQQLLPIGIVGEIYIGGAGVSQGYINRPEINETRFIPNPFASGRLYRTGDYGRWLPNSELECLGRMDDQVKVRGFRVELGEVRGALLKQPGVRDAFVLLVDGKQLAGFVICHHESGINEDTLRKGLEKCLPPYMIPHYLVLIHDQAGFPRTVNGKVDQVKLRQMLEASLLLKDEYGNCTVLSDANSGEPHRILRDAILHALNIEKKVMRWERSFVQLGGDSISAIQVSSKCRQLGWSLSVSAIMKIQPIRMTADSMTPMNAQPLIGRPMVGYGVPFPLTPIQQWFFGLPMENNHRWSMSVLVELTQTITVDSLTHALSRLVDHHDMLRGSYTKDDDNGHWTQQVMLPGTDTYCPQVQVLTCPDEASLNTATAPVQCGMNITHGPLIGAALVTTDDSSSGFLYLTIHHVVIDLVSWSILMEDLHQLIRDPIKPLEEVGYSFMDWAVGVDERVVPSDPATKDSGDPFSDWYLPIVDPDRLLLLNTEANARYRTIIVPHNVTSVLLHPENYTMGQTVQPIELLLTAVGQALATVTSHPTVTIHNESHGRHPWSDDIDISRTIGWFTTVTAVRVNSVEVQSTNDWIRQVKHTLRSAPSFAPILTTPGNPLQVVLNFVGNTTGVDALGCQGQAPWVPRLDLLPNHPTTDPHEPRTQILEITGTPMGDGELEFTFAYCPQVVSDSVMNGISSALQGTLRNVAKYHQFNEQEPYYTQSDFPLLRGVPLSKLDEALHEASGLGWIKEPADLQDMYPMLPMQQGLLSISARDPSQYIVQFAMTITGVEDSVSIHQALKTIVARYDILRTRFLLNWSHGPINGLQVVTRDTGFPWREVQDWEDVGASSEVDFMHQKYQAGLDIISDTLFGFTVKRLGSHSFRLVILIHHALLDGWSGGLMLKDLKSLLCDSEIFNINTTPGRFRDFVERYYQKDLSTSQEFWTRYLAGVHQATQLTLPRPTLSSQQLTVHEHRTVLTSDIPQLQQLLTSVGVTLYSLVKATWALVLSRYTGQLDVVFANTVSGRSLDVSGVESIVGCLINTLPCRIAVDEDSSVVDFLRHVEQEGNQLVAHEHCPIPLINSWLQSTLDCHVNDLFNTFLVLGNFPVMNSEDDRVCITDVLPVEFTEYAVTVMVDFFDQDLALRINYDQRQYDNSYAVRIHDGFIRVFNGLVDILQKMSMDGVSESECLVREVPFLSMEDSAKLTQSLPAPTYNIDTAVCAHDILRQEAYSIGDRMAIEYGDIIQWTYSELYHRSQYIAYGLLANEVKREEPVGLVIDREPSSIAAMFGILMAGAAYVPMNADFPVERIRFIVQDCGIRVVLTNTSVDLVGVQILDIDTLMDQPAAESPLPQVKPTDLSHIIYTSGTTGNPKGVQQEHRTVANYVQQPEEVLGIVPGLRMMQSMSLASDCSTIEVFGGLCNGVTLALRTDMLDTLAKVDTVMLTPSVLATIDPSLYPNIQRVLVGGEALPLHTAERWAKHCRLFNIYGPSECFATHAIEYRAGDPVTIGRAIGNIEAYILDDQLRPVPFGVPGEIFLGGIGLTRGYINRPELNQTKFVTNPFNPHGGRLYRSGDLGRWLIDGTVEYFARKDDQVKIRGYRVEPQEVEVVLGECPGIVSAAVLPHDGILYGFCSPESVDICKVKEYLDQRLPPYMVPQDVYSLESIPLTVVGKIDKHSLKSTLKQLLTHSEERVVKRPTNATEQAIHEAMGEALDISLDHLDVRDSFFQLGGDSILAIRFSSLCRERGIRLSIAQIFWYKSVVSLAELVIDVGITDAPLPPLAPWELTLLDYGSNYNPTETITLVIAEELLSVFPSTLSLVIRTISLFNSRYESADRRLVNQPHPVVIIEKYLDAPYRLDPSQGVWLSGTNTRECNGLNVITLVAHLVPLGRVGGWSTVLQGMAKQCPDLVVSPNPSTVDTILCTHVPKNETGPTHQLTIPYSGNTFRDDLLHSGLQAPLSVVIMAGFLMALQKLQVFDSVGIVGSGHFARYNTKRLNPEEFTSHITEFQRIKQWYHDQLIHGDSLDKHETPVLYHYSDVSQSHGIPLVEQRTSFWDTMYDMQAAVIYQPSAFVLQLCHHDATVAESLLETWENQVNRLLDIPSQLRGIEHAFIPADFPHLAITSNDLDELMREIHQDLGIPLIAVQDVYPLSTMQQNFVVNTLRDPTSYIVQHVFRITGALDLIKYRAVWDELDLRHTILRTKFLASRMLQVVTDKMDIDWLVSDVPLSASSEEYQRTVRQIGFNLFGGHPLLRIHLFPDGDGHGWLCFLAIHHALIDGWSYQLLMNESLSLYHDLYLAAKVPYRQFIDSVSTRDNAADQKYWTEFLEEFESTPDLPFPHLTQEDLYQKDAVVLSQTEPLRCLCRSWGITFNVLLRGVWALMLTQYLGKPGEVTFGVMISGRDGQIDGLDRLVGPTINTLPFRAKVDPQKLVFEWLQELAEQSTQLLEHEQTSLVDIKRWAGLDPDGQLFRSMIAVGRYLESESPVEDSLIEYHSLSGYNDTEYPLMASFDEPVSGGALHLTIMARHVPFYVDGLIDCIGHLLTQFLALDPSLLSVEALLQPSPTTVAQVQAWIPGPIVTPQNPDVVMVPDLFTQHLAHQPNRVVLETKDSQYTYRECYAQACRIGHALLDGGLQPGDKVALLFTRSACYFMAVLGTWLVGGVAVPMDATNTSSRLQFMVDSLGEGAFLVTRTTDDSEQVTLPNFYTAKIVVDNLDISVGSVYDLPPFPRDPTALSLIIHTSGTIGVPKGVMLRHESILNFISYFTQLADLPSTCRFLQALNIAFDGCFIECLAAWTVGGTLVLQDGELMDDLKRVMHCLLTPSMLGVLNPGDYPELELVISCGEALPYSLANRWLALDKRVLNVCGPTEITMACHLDLILPFEPVSIGRPISNSYCYILDDQYNLVLPGVPGQICIAGIGVSNGYWKKPDLTGKAFVNNTFGSGKLYLTGDMGCWLPNGKVHYIGRKDNQVKLRGFRIELGEVESWCERLNFNIQQAVALLVNKQLVVYLSPQSVDVAKLKESLRTTLPYYMVPTHIIPLDDMPKTRNGKVDRRALAEYPLPQTLTNDISYIDSTSECNNTYRMVACLALQALQFAEDHPLPSPTTSFFTIGGDSISAVSFSTLCRKQGLNVTVAKIFTLQTLGAITTDCETQSGKDNGEFQVSTLTHFQRWLNEEQRGSADMMVEVQYPDQPLNVLKQSLGFTSVNEWQNVLGEQNSTPMEVDDSLELIGTNEIGLTAEWTISSSDFPMFTADKLYGQYQCTLSELLLAGFLMAWWKTQRGNVDLDLFRLTDNELVNTHLQQDTPADNLRSPLAWLQYVKQVARNATWSDISSGDNDYPRVLFHMVDPVMGMNIIRQRQQRLVPLLGTRRRYDLEAMMWYQMDGTVTLVIHRGLLSNVETYEKFVQALPTLWKHAMEELLACNSGTAWLPRDFPLVPFKDVQKLTVNPTRVQTVWPLSGMQQSFVIKSLKDPSAYMIQLVYELHGALDVDRYHQAWLTVGRRHDAMRVQFYPDQSVQVVMRDFNLEWDYGERILSEAEVPSYLLEKRQRGFTDLNNEPLLRVQLLKQDSALHLCFITAHHAIFDAWSFDVVLGEIRRVYEGLTLTTSAVSYGRYFAHTAKIDATQTQSFWETYLLNMEPTPNISFPTPEGSPPESVTERLTTSLSLVRTWCNKLGITVNSLVRGLWALLLGRYLGKDTREVTFGVMVTGREGEIDGIDEMVGLTINTVPFRVTLDRTHSVQSWLQDIHIQSGAMLNHGHVGVLEIESWINQKPLFQSMLVNDKSRIESMKDSSTAGEERLRWVNKGGYNEADYPITVDFTEDGEVNGMQLHISGKHESSFYSSLVTYLNTILETLIGESPSADHLTVGNLLDQIPRLELERIQTWSQGTHALYDGKPRLVHDLVIQDKLPSQLNTVALVSLTPPMEFTYYELITLAQLVAQRLMTLNTSSRFVILFFERSPAFVLSMLGTLIAGKTCVPMDATHTSERLTEMHQRLGEVHPVVLTCQKYHDTAEELFGDNMICVDSLAQQSVVNLVSSDWNPPPMTPTDVAFVYFTSESTGKPKAVPERHESVVNCILGWSDILNLPPRCRSLQAMIIGFDSSLFELFTTFYSGGTVVLQSDNLVESLGKVDACMLTPSMLQAVGNPSEYPDLRVVVTGGEPLPFSLAEKWSQTQSGQVQLFNTYGPTEVAVSSHFEQVTVTRNDILVTIGRTIPNVQCYILDDALDMIPIGAIGEICIGGIGVCNGYLNDEKRSRGVFVPNPFESGLLYCTGDLGCWLPDGRVYCMGRKDS</sequence>
<dbReference type="SUPFAM" id="SSF47336">
    <property type="entry name" value="ACP-like"/>
    <property type="match status" value="3"/>
</dbReference>
<dbReference type="Pfam" id="PF00550">
    <property type="entry name" value="PP-binding"/>
    <property type="match status" value="3"/>
</dbReference>
<dbReference type="InterPro" id="IPR045851">
    <property type="entry name" value="AMP-bd_C_sf"/>
</dbReference>
<dbReference type="Gene3D" id="3.30.559.30">
    <property type="entry name" value="Nonribosomal peptide synthetase, condensation domain"/>
    <property type="match status" value="5"/>
</dbReference>
<dbReference type="InterPro" id="IPR020845">
    <property type="entry name" value="AMP-binding_CS"/>
</dbReference>
<proteinExistence type="predicted"/>
<dbReference type="InterPro" id="IPR036736">
    <property type="entry name" value="ACP-like_sf"/>
</dbReference>
<dbReference type="Pfam" id="PF00501">
    <property type="entry name" value="AMP-binding"/>
    <property type="match status" value="4"/>
</dbReference>
<evidence type="ECO:0000313" key="5">
    <source>
        <dbReference type="EMBL" id="KAJ1969579.1"/>
    </source>
</evidence>
<dbReference type="NCBIfam" id="NF003417">
    <property type="entry name" value="PRK04813.1"/>
    <property type="match status" value="4"/>
</dbReference>
<keyword evidence="3" id="KW-0436">Ligase</keyword>
<dbReference type="InterPro" id="IPR020806">
    <property type="entry name" value="PKS_PP-bd"/>
</dbReference>
<evidence type="ECO:0000259" key="4">
    <source>
        <dbReference type="PROSITE" id="PS50075"/>
    </source>
</evidence>
<gene>
    <name evidence="5" type="ORF">IWQ62_000532</name>
</gene>
<dbReference type="InterPro" id="IPR000873">
    <property type="entry name" value="AMP-dep_synth/lig_dom"/>
</dbReference>
<dbReference type="SUPFAM" id="SSF52777">
    <property type="entry name" value="CoA-dependent acyltransferases"/>
    <property type="match status" value="10"/>
</dbReference>
<feature type="domain" description="Carrier" evidence="4">
    <location>
        <begin position="4034"/>
        <end position="4112"/>
    </location>
</feature>
<organism evidence="5 6">
    <name type="scientific">Dispira parvispora</name>
    <dbReference type="NCBI Taxonomy" id="1520584"/>
    <lineage>
        <taxon>Eukaryota</taxon>
        <taxon>Fungi</taxon>
        <taxon>Fungi incertae sedis</taxon>
        <taxon>Zoopagomycota</taxon>
        <taxon>Kickxellomycotina</taxon>
        <taxon>Dimargaritomycetes</taxon>
        <taxon>Dimargaritales</taxon>
        <taxon>Dimargaritaceae</taxon>
        <taxon>Dispira</taxon>
    </lineage>
</organism>
<dbReference type="PROSITE" id="PS00455">
    <property type="entry name" value="AMP_BINDING"/>
    <property type="match status" value="3"/>
</dbReference>
<dbReference type="GO" id="GO:0043041">
    <property type="term" value="P:amino acid activation for nonribosomal peptide biosynthetic process"/>
    <property type="evidence" value="ECO:0007669"/>
    <property type="project" value="TreeGrafter"/>
</dbReference>
<name>A0A9W8B0G1_9FUNG</name>
<keyword evidence="2" id="KW-0597">Phosphoprotein</keyword>
<dbReference type="SMART" id="SM00823">
    <property type="entry name" value="PKS_PP"/>
    <property type="match status" value="2"/>
</dbReference>
<dbReference type="InterPro" id="IPR023213">
    <property type="entry name" value="CAT-like_dom_sf"/>
</dbReference>
<dbReference type="GO" id="GO:0016874">
    <property type="term" value="F:ligase activity"/>
    <property type="evidence" value="ECO:0007669"/>
    <property type="project" value="UniProtKB-KW"/>
</dbReference>
<accession>A0A9W8B0G1</accession>
<dbReference type="OrthoDB" id="4920779at2759"/>
<keyword evidence="1" id="KW-0596">Phosphopantetheine</keyword>
<comment type="caution">
    <text evidence="5">The sequence shown here is derived from an EMBL/GenBank/DDBJ whole genome shotgun (WGS) entry which is preliminary data.</text>
</comment>
<dbReference type="InterPro" id="IPR010071">
    <property type="entry name" value="AA_adenyl_dom"/>
</dbReference>
<dbReference type="Gene3D" id="1.10.1200.10">
    <property type="entry name" value="ACP-like"/>
    <property type="match status" value="3"/>
</dbReference>
<dbReference type="Gene3D" id="3.40.50.12780">
    <property type="entry name" value="N-terminal domain of ligase-like"/>
    <property type="match status" value="4"/>
</dbReference>
<evidence type="ECO:0000256" key="1">
    <source>
        <dbReference type="ARBA" id="ARBA00022450"/>
    </source>
</evidence>
<dbReference type="SUPFAM" id="SSF56801">
    <property type="entry name" value="Acetyl-CoA synthetase-like"/>
    <property type="match status" value="4"/>
</dbReference>
<dbReference type="Gene3D" id="3.30.300.30">
    <property type="match status" value="3"/>
</dbReference>
<dbReference type="InterPro" id="IPR025110">
    <property type="entry name" value="AMP-bd_C"/>
</dbReference>
<dbReference type="GO" id="GO:0044550">
    <property type="term" value="P:secondary metabolite biosynthetic process"/>
    <property type="evidence" value="ECO:0007669"/>
    <property type="project" value="TreeGrafter"/>
</dbReference>
<evidence type="ECO:0000256" key="2">
    <source>
        <dbReference type="ARBA" id="ARBA00022553"/>
    </source>
</evidence>
<dbReference type="Pfam" id="PF00668">
    <property type="entry name" value="Condensation"/>
    <property type="match status" value="5"/>
</dbReference>
<dbReference type="PANTHER" id="PTHR45527:SF1">
    <property type="entry name" value="FATTY ACID SYNTHASE"/>
    <property type="match status" value="1"/>
</dbReference>
<dbReference type="GO" id="GO:0005737">
    <property type="term" value="C:cytoplasm"/>
    <property type="evidence" value="ECO:0007669"/>
    <property type="project" value="TreeGrafter"/>
</dbReference>
<dbReference type="PROSITE" id="PS50075">
    <property type="entry name" value="CARRIER"/>
    <property type="match status" value="3"/>
</dbReference>
<dbReference type="GO" id="GO:0031177">
    <property type="term" value="F:phosphopantetheine binding"/>
    <property type="evidence" value="ECO:0007669"/>
    <property type="project" value="InterPro"/>
</dbReference>
<evidence type="ECO:0000256" key="3">
    <source>
        <dbReference type="ARBA" id="ARBA00022598"/>
    </source>
</evidence>
<dbReference type="InterPro" id="IPR042099">
    <property type="entry name" value="ANL_N_sf"/>
</dbReference>
<evidence type="ECO:0000313" key="6">
    <source>
        <dbReference type="Proteomes" id="UP001150925"/>
    </source>
</evidence>
<dbReference type="InterPro" id="IPR001242">
    <property type="entry name" value="Condensation_dom"/>
</dbReference>
<feature type="domain" description="Carrier" evidence="4">
    <location>
        <begin position="1152"/>
        <end position="1228"/>
    </location>
</feature>
<protein>
    <recommendedName>
        <fullName evidence="4">Carrier domain-containing protein</fullName>
    </recommendedName>
</protein>
<reference evidence="5" key="1">
    <citation type="submission" date="2022-07" db="EMBL/GenBank/DDBJ databases">
        <title>Phylogenomic reconstructions and comparative analyses of Kickxellomycotina fungi.</title>
        <authorList>
            <person name="Reynolds N.K."/>
            <person name="Stajich J.E."/>
            <person name="Barry K."/>
            <person name="Grigoriev I.V."/>
            <person name="Crous P."/>
            <person name="Smith M.E."/>
        </authorList>
    </citation>
    <scope>NUCLEOTIDE SEQUENCE</scope>
    <source>
        <strain evidence="5">RSA 1196</strain>
    </source>
</reference>
<dbReference type="Gene3D" id="3.30.559.10">
    <property type="entry name" value="Chloramphenicol acetyltransferase-like domain"/>
    <property type="match status" value="4"/>
</dbReference>
<dbReference type="CDD" id="cd05930">
    <property type="entry name" value="A_NRPS"/>
    <property type="match status" value="3"/>
</dbReference>
<dbReference type="EMBL" id="JANBPY010000042">
    <property type="protein sequence ID" value="KAJ1969579.1"/>
    <property type="molecule type" value="Genomic_DNA"/>
</dbReference>
<dbReference type="Proteomes" id="UP001150925">
    <property type="component" value="Unassembled WGS sequence"/>
</dbReference>
<dbReference type="InterPro" id="IPR009081">
    <property type="entry name" value="PP-bd_ACP"/>
</dbReference>
<keyword evidence="6" id="KW-1185">Reference proteome</keyword>
<dbReference type="PANTHER" id="PTHR45527">
    <property type="entry name" value="NONRIBOSOMAL PEPTIDE SYNTHETASE"/>
    <property type="match status" value="1"/>
</dbReference>
<feature type="domain" description="Carrier" evidence="4">
    <location>
        <begin position="2653"/>
        <end position="2729"/>
    </location>
</feature>